<protein>
    <submittedName>
        <fullName evidence="1">Uncharacterized protein</fullName>
    </submittedName>
</protein>
<name>A0ACB6QLH2_9PLEO</name>
<organism evidence="1 2">
    <name type="scientific">Lindgomyces ingoldianus</name>
    <dbReference type="NCBI Taxonomy" id="673940"/>
    <lineage>
        <taxon>Eukaryota</taxon>
        <taxon>Fungi</taxon>
        <taxon>Dikarya</taxon>
        <taxon>Ascomycota</taxon>
        <taxon>Pezizomycotina</taxon>
        <taxon>Dothideomycetes</taxon>
        <taxon>Pleosporomycetidae</taxon>
        <taxon>Pleosporales</taxon>
        <taxon>Lindgomycetaceae</taxon>
        <taxon>Lindgomyces</taxon>
    </lineage>
</organism>
<dbReference type="Proteomes" id="UP000799755">
    <property type="component" value="Unassembled WGS sequence"/>
</dbReference>
<reference evidence="1" key="1">
    <citation type="journal article" date="2020" name="Stud. Mycol.">
        <title>101 Dothideomycetes genomes: a test case for predicting lifestyles and emergence of pathogens.</title>
        <authorList>
            <person name="Haridas S."/>
            <person name="Albert R."/>
            <person name="Binder M."/>
            <person name="Bloem J."/>
            <person name="Labutti K."/>
            <person name="Salamov A."/>
            <person name="Andreopoulos B."/>
            <person name="Baker S."/>
            <person name="Barry K."/>
            <person name="Bills G."/>
            <person name="Bluhm B."/>
            <person name="Cannon C."/>
            <person name="Castanera R."/>
            <person name="Culley D."/>
            <person name="Daum C."/>
            <person name="Ezra D."/>
            <person name="Gonzalez J."/>
            <person name="Henrissat B."/>
            <person name="Kuo A."/>
            <person name="Liang C."/>
            <person name="Lipzen A."/>
            <person name="Lutzoni F."/>
            <person name="Magnuson J."/>
            <person name="Mondo S."/>
            <person name="Nolan M."/>
            <person name="Ohm R."/>
            <person name="Pangilinan J."/>
            <person name="Park H.-J."/>
            <person name="Ramirez L."/>
            <person name="Alfaro M."/>
            <person name="Sun H."/>
            <person name="Tritt A."/>
            <person name="Yoshinaga Y."/>
            <person name="Zwiers L.-H."/>
            <person name="Turgeon B."/>
            <person name="Goodwin S."/>
            <person name="Spatafora J."/>
            <person name="Crous P."/>
            <person name="Grigoriev I."/>
        </authorList>
    </citation>
    <scope>NUCLEOTIDE SEQUENCE</scope>
    <source>
        <strain evidence="1">ATCC 200398</strain>
    </source>
</reference>
<comment type="caution">
    <text evidence="1">The sequence shown here is derived from an EMBL/GenBank/DDBJ whole genome shotgun (WGS) entry which is preliminary data.</text>
</comment>
<accession>A0ACB6QLH2</accession>
<sequence>MAFGPNSEDRLLSVYLASIAPLSLVSDDIRIRFPNGWSPNPSKIAVSLHGRFSLDQVFGVPGSFYFLFIYLGLGGIRLTAKACPDLSCTWVVFPLPVWLKVYASEKRPRLISFCEQNKFSRTFCGYGDGDGDKGVKSV</sequence>
<proteinExistence type="predicted"/>
<keyword evidence="2" id="KW-1185">Reference proteome</keyword>
<dbReference type="EMBL" id="MU003522">
    <property type="protein sequence ID" value="KAF2466970.1"/>
    <property type="molecule type" value="Genomic_DNA"/>
</dbReference>
<evidence type="ECO:0000313" key="2">
    <source>
        <dbReference type="Proteomes" id="UP000799755"/>
    </source>
</evidence>
<evidence type="ECO:0000313" key="1">
    <source>
        <dbReference type="EMBL" id="KAF2466970.1"/>
    </source>
</evidence>
<gene>
    <name evidence="1" type="ORF">BDR25DRAFT_359029</name>
</gene>